<name>A0A4U5Q3V4_POPAL</name>
<dbReference type="InterPro" id="IPR036404">
    <property type="entry name" value="Jacalin-like_lectin_dom_sf"/>
</dbReference>
<evidence type="ECO:0000313" key="4">
    <source>
        <dbReference type="EMBL" id="TKS04663.1"/>
    </source>
</evidence>
<protein>
    <recommendedName>
        <fullName evidence="3">Jacalin-type lectin domain-containing protein</fullName>
    </recommendedName>
</protein>
<reference evidence="4" key="1">
    <citation type="submission" date="2018-10" db="EMBL/GenBank/DDBJ databases">
        <title>Population genomic analysis revealed the cold adaptation of white poplar.</title>
        <authorList>
            <person name="Liu Y.-J."/>
        </authorList>
    </citation>
    <scope>NUCLEOTIDE SEQUENCE [LARGE SCALE GENOMIC DNA]</scope>
    <source>
        <strain evidence="4">PAL-ZL1</strain>
    </source>
</reference>
<feature type="domain" description="Jacalin-type lectin" evidence="3">
    <location>
        <begin position="1"/>
        <end position="95"/>
    </location>
</feature>
<dbReference type="Pfam" id="PF01419">
    <property type="entry name" value="Jacalin"/>
    <property type="match status" value="1"/>
</dbReference>
<dbReference type="SMART" id="SM00915">
    <property type="entry name" value="Jacalin"/>
    <property type="match status" value="1"/>
</dbReference>
<feature type="domain" description="Jacalin-type lectin" evidence="3">
    <location>
        <begin position="101"/>
        <end position="241"/>
    </location>
</feature>
<dbReference type="EMBL" id="RCHU01000458">
    <property type="protein sequence ID" value="TKS04663.1"/>
    <property type="molecule type" value="Genomic_DNA"/>
</dbReference>
<sequence length="245" mass="25716">MASLEGIVSLGPWGGLGGDRWIYRASGGITEIVLRVEGNIKSISFKDASGLVSGTFGGRGNDPNDRGEEKKDSAVVGFHGRCASYLDALGIFVTPANSNGSISVGPWGGPGGGPFSFTVGSWIKEIIVHERVNIKSLSFKDGNGQEYGKFGGENPNDPGVERRIEIDGPSEHLTSITGTYGNYNGLLVIRSLSFITNLTTHGPFGNAAGTSFSVPIEGSVVNGFHGRAGYYLDAIGIFVKPETTN</sequence>
<dbReference type="FunFam" id="2.100.10.30:FF:000001">
    <property type="entry name" value="Jacalin-related lectin 33"/>
    <property type="match status" value="1"/>
</dbReference>
<organism evidence="4">
    <name type="scientific">Populus alba</name>
    <name type="common">White poplar</name>
    <dbReference type="NCBI Taxonomy" id="43335"/>
    <lineage>
        <taxon>Eukaryota</taxon>
        <taxon>Viridiplantae</taxon>
        <taxon>Streptophyta</taxon>
        <taxon>Embryophyta</taxon>
        <taxon>Tracheophyta</taxon>
        <taxon>Spermatophyta</taxon>
        <taxon>Magnoliopsida</taxon>
        <taxon>eudicotyledons</taxon>
        <taxon>Gunneridae</taxon>
        <taxon>Pentapetalae</taxon>
        <taxon>rosids</taxon>
        <taxon>fabids</taxon>
        <taxon>Malpighiales</taxon>
        <taxon>Salicaceae</taxon>
        <taxon>Saliceae</taxon>
        <taxon>Populus</taxon>
    </lineage>
</organism>
<dbReference type="PANTHER" id="PTHR46506">
    <property type="entry name" value="OS05G0143600 PROTEIN"/>
    <property type="match status" value="1"/>
</dbReference>
<evidence type="ECO:0000256" key="2">
    <source>
        <dbReference type="ARBA" id="ARBA00022734"/>
    </source>
</evidence>
<keyword evidence="2" id="KW-0430">Lectin</keyword>
<accession>A0A4U5Q3V4</accession>
<proteinExistence type="inferred from homology"/>
<dbReference type="GO" id="GO:0005536">
    <property type="term" value="F:D-glucose binding"/>
    <property type="evidence" value="ECO:0007669"/>
    <property type="project" value="UniProtKB-ARBA"/>
</dbReference>
<dbReference type="PROSITE" id="PS51752">
    <property type="entry name" value="JACALIN_LECTIN"/>
    <property type="match status" value="2"/>
</dbReference>
<dbReference type="Gene3D" id="2.100.10.30">
    <property type="entry name" value="Jacalin-like lectin domain"/>
    <property type="match status" value="2"/>
</dbReference>
<evidence type="ECO:0000259" key="3">
    <source>
        <dbReference type="PROSITE" id="PS51752"/>
    </source>
</evidence>
<comment type="caution">
    <text evidence="4">The sequence shown here is derived from an EMBL/GenBank/DDBJ whole genome shotgun (WGS) entry which is preliminary data.</text>
</comment>
<comment type="similarity">
    <text evidence="1">Belongs to the jacalin lectin family.</text>
</comment>
<evidence type="ECO:0000256" key="1">
    <source>
        <dbReference type="ARBA" id="ARBA00006568"/>
    </source>
</evidence>
<dbReference type="AlphaFoldDB" id="A0A4U5Q3V4"/>
<dbReference type="CDD" id="cd09612">
    <property type="entry name" value="Jacalin"/>
    <property type="match status" value="1"/>
</dbReference>
<dbReference type="SUPFAM" id="SSF51101">
    <property type="entry name" value="Mannose-binding lectins"/>
    <property type="match status" value="2"/>
</dbReference>
<dbReference type="InterPro" id="IPR033734">
    <property type="entry name" value="Jacalin-like_lectin_dom_plant"/>
</dbReference>
<dbReference type="STRING" id="43335.A0A4U5Q3V4"/>
<dbReference type="GO" id="GO:0005537">
    <property type="term" value="F:D-mannose binding"/>
    <property type="evidence" value="ECO:0007669"/>
    <property type="project" value="UniProtKB-ARBA"/>
</dbReference>
<gene>
    <name evidence="4" type="ORF">D5086_0000141320</name>
</gene>
<dbReference type="InterPro" id="IPR001229">
    <property type="entry name" value="Jacalin-like_lectin_dom"/>
</dbReference>